<reference evidence="1" key="1">
    <citation type="journal article" date="2014" name="Front. Microbiol.">
        <title>High frequency of phylogenetically diverse reductive dehalogenase-homologous genes in deep subseafloor sedimentary metagenomes.</title>
        <authorList>
            <person name="Kawai M."/>
            <person name="Futagami T."/>
            <person name="Toyoda A."/>
            <person name="Takaki Y."/>
            <person name="Nishi S."/>
            <person name="Hori S."/>
            <person name="Arai W."/>
            <person name="Tsubouchi T."/>
            <person name="Morono Y."/>
            <person name="Uchiyama I."/>
            <person name="Ito T."/>
            <person name="Fujiyama A."/>
            <person name="Inagaki F."/>
            <person name="Takami H."/>
        </authorList>
    </citation>
    <scope>NUCLEOTIDE SEQUENCE</scope>
    <source>
        <strain evidence="1">Expedition CK06-06</strain>
    </source>
</reference>
<dbReference type="AlphaFoldDB" id="X1DK19"/>
<gene>
    <name evidence="1" type="ORF">S01H4_64924</name>
</gene>
<feature type="non-terminal residue" evidence="1">
    <location>
        <position position="1"/>
    </location>
</feature>
<organism evidence="1">
    <name type="scientific">marine sediment metagenome</name>
    <dbReference type="NCBI Taxonomy" id="412755"/>
    <lineage>
        <taxon>unclassified sequences</taxon>
        <taxon>metagenomes</taxon>
        <taxon>ecological metagenomes</taxon>
    </lineage>
</organism>
<accession>X1DK19</accession>
<name>X1DK19_9ZZZZ</name>
<sequence>GELQADQYSLRKFLIELFEGKRSVPISSILTSNERQYQEELHKNLLEVLKGKRTLKIEKSSSPS</sequence>
<evidence type="ECO:0000313" key="1">
    <source>
        <dbReference type="EMBL" id="GAH21246.1"/>
    </source>
</evidence>
<protein>
    <submittedName>
        <fullName evidence="1">Uncharacterized protein</fullName>
    </submittedName>
</protein>
<dbReference type="EMBL" id="BART01039536">
    <property type="protein sequence ID" value="GAH21246.1"/>
    <property type="molecule type" value="Genomic_DNA"/>
</dbReference>
<comment type="caution">
    <text evidence="1">The sequence shown here is derived from an EMBL/GenBank/DDBJ whole genome shotgun (WGS) entry which is preliminary data.</text>
</comment>
<proteinExistence type="predicted"/>